<dbReference type="Proteomes" id="UP000270296">
    <property type="component" value="Unassembled WGS sequence"/>
</dbReference>
<dbReference type="WBParaSite" id="SBAD_0000336401-mRNA-1">
    <property type="protein sequence ID" value="SBAD_0000336401-mRNA-1"/>
    <property type="gene ID" value="SBAD_0000336401"/>
</dbReference>
<dbReference type="InterPro" id="IPR011680">
    <property type="entry name" value="FEZ"/>
</dbReference>
<sequence>MPIINYVICVAFCLELKTLTYKKLLALHAELEALIQLYNETLVQELALRDELEYQKELKNTFISLLLSIQHKRRQWLNEQKRKGARSLLSGGNGCQPQYMISVIPFHEGAGVPDNVTFQALIKILRAVNADNPNVPSLLTDYILNGTCEVVS</sequence>
<evidence type="ECO:0000256" key="3">
    <source>
        <dbReference type="ARBA" id="ARBA00023054"/>
    </source>
</evidence>
<keyword evidence="3" id="KW-0175">Coiled coil</keyword>
<dbReference type="GO" id="GO:0030424">
    <property type="term" value="C:axon"/>
    <property type="evidence" value="ECO:0007669"/>
    <property type="project" value="TreeGrafter"/>
</dbReference>
<evidence type="ECO:0000313" key="4">
    <source>
        <dbReference type="EMBL" id="VDP00394.1"/>
    </source>
</evidence>
<evidence type="ECO:0000256" key="2">
    <source>
        <dbReference type="ARBA" id="ARBA00022553"/>
    </source>
</evidence>
<comment type="similarity">
    <text evidence="1">Belongs to the zygin family.</text>
</comment>
<name>A0A183IHW8_9BILA</name>
<dbReference type="PANTHER" id="PTHR12394:SF12">
    <property type="entry name" value="LD08195P"/>
    <property type="match status" value="1"/>
</dbReference>
<accession>A0A183IHW8</accession>
<reference evidence="4 5" key="2">
    <citation type="submission" date="2018-11" db="EMBL/GenBank/DDBJ databases">
        <authorList>
            <consortium name="Pathogen Informatics"/>
        </authorList>
    </citation>
    <scope>NUCLEOTIDE SEQUENCE [LARGE SCALE GENOMIC DNA]</scope>
</reference>
<dbReference type="OrthoDB" id="7959977at2759"/>
<proteinExistence type="inferred from homology"/>
<gene>
    <name evidence="4" type="ORF">SBAD_LOCUS3213</name>
</gene>
<evidence type="ECO:0000256" key="1">
    <source>
        <dbReference type="ARBA" id="ARBA00006788"/>
    </source>
</evidence>
<keyword evidence="5" id="KW-1185">Reference proteome</keyword>
<dbReference type="Pfam" id="PF07763">
    <property type="entry name" value="FEZ"/>
    <property type="match status" value="1"/>
</dbReference>
<dbReference type="AlphaFoldDB" id="A0A183IHW8"/>
<organism evidence="6">
    <name type="scientific">Soboliphyme baturini</name>
    <dbReference type="NCBI Taxonomy" id="241478"/>
    <lineage>
        <taxon>Eukaryota</taxon>
        <taxon>Metazoa</taxon>
        <taxon>Ecdysozoa</taxon>
        <taxon>Nematoda</taxon>
        <taxon>Enoplea</taxon>
        <taxon>Dorylaimia</taxon>
        <taxon>Dioctophymatida</taxon>
        <taxon>Dioctophymatoidea</taxon>
        <taxon>Soboliphymatidae</taxon>
        <taxon>Soboliphyme</taxon>
    </lineage>
</organism>
<dbReference type="GO" id="GO:0005737">
    <property type="term" value="C:cytoplasm"/>
    <property type="evidence" value="ECO:0007669"/>
    <property type="project" value="TreeGrafter"/>
</dbReference>
<reference evidence="6" key="1">
    <citation type="submission" date="2016-06" db="UniProtKB">
        <authorList>
            <consortium name="WormBaseParasite"/>
        </authorList>
    </citation>
    <scope>IDENTIFICATION</scope>
</reference>
<dbReference type="PANTHER" id="PTHR12394">
    <property type="entry name" value="ZYGIN"/>
    <property type="match status" value="1"/>
</dbReference>
<keyword evidence="2" id="KW-0597">Phosphoprotein</keyword>
<evidence type="ECO:0000313" key="6">
    <source>
        <dbReference type="WBParaSite" id="SBAD_0000336401-mRNA-1"/>
    </source>
</evidence>
<evidence type="ECO:0000313" key="5">
    <source>
        <dbReference type="Proteomes" id="UP000270296"/>
    </source>
</evidence>
<protein>
    <submittedName>
        <fullName evidence="6">Fasciculation and elongation protein zeta-2</fullName>
    </submittedName>
</protein>
<dbReference type="EMBL" id="UZAM01007626">
    <property type="protein sequence ID" value="VDP00394.1"/>
    <property type="molecule type" value="Genomic_DNA"/>
</dbReference>